<keyword evidence="3" id="KW-1185">Reference proteome</keyword>
<feature type="compositionally biased region" description="Basic and acidic residues" evidence="1">
    <location>
        <begin position="276"/>
        <end position="286"/>
    </location>
</feature>
<feature type="compositionally biased region" description="Basic and acidic residues" evidence="1">
    <location>
        <begin position="210"/>
        <end position="220"/>
    </location>
</feature>
<reference evidence="2 3" key="1">
    <citation type="submission" date="2015-09" db="EMBL/GenBank/DDBJ databases">
        <title>Draft genome of the parasitic nematode Teladorsagia circumcincta isolate WARC Sus (inbred).</title>
        <authorList>
            <person name="Mitreva M."/>
        </authorList>
    </citation>
    <scope>NUCLEOTIDE SEQUENCE [LARGE SCALE GENOMIC DNA]</scope>
    <source>
        <strain evidence="2 3">S</strain>
    </source>
</reference>
<protein>
    <submittedName>
        <fullName evidence="2">Uncharacterized protein</fullName>
    </submittedName>
</protein>
<dbReference type="Proteomes" id="UP000230423">
    <property type="component" value="Unassembled WGS sequence"/>
</dbReference>
<feature type="compositionally biased region" description="Low complexity" evidence="1">
    <location>
        <begin position="22"/>
        <end position="32"/>
    </location>
</feature>
<dbReference type="AlphaFoldDB" id="A0A2G9V0W1"/>
<proteinExistence type="predicted"/>
<organism evidence="2 3">
    <name type="scientific">Teladorsagia circumcincta</name>
    <name type="common">Brown stomach worm</name>
    <name type="synonym">Ostertagia circumcincta</name>
    <dbReference type="NCBI Taxonomy" id="45464"/>
    <lineage>
        <taxon>Eukaryota</taxon>
        <taxon>Metazoa</taxon>
        <taxon>Ecdysozoa</taxon>
        <taxon>Nematoda</taxon>
        <taxon>Chromadorea</taxon>
        <taxon>Rhabditida</taxon>
        <taxon>Rhabditina</taxon>
        <taxon>Rhabditomorpha</taxon>
        <taxon>Strongyloidea</taxon>
        <taxon>Trichostrongylidae</taxon>
        <taxon>Teladorsagia</taxon>
    </lineage>
</organism>
<evidence type="ECO:0000313" key="2">
    <source>
        <dbReference type="EMBL" id="PIO76139.1"/>
    </source>
</evidence>
<feature type="compositionally biased region" description="Basic and acidic residues" evidence="1">
    <location>
        <begin position="335"/>
        <end position="346"/>
    </location>
</feature>
<sequence length="765" mass="86324">MENGVAIAVAESLKNCVSAVNKATPKKTTPATKEADKQNSPDKNEKRNGIGEQGKNAIKTDSDEKAALRKQESDSSTKLKKKDGGQTAKMGSDESGKVKMSQVAKMGSDESGKMKKISAEKAELAVKASEEKLAQKRDSDESARAKKRRDEEEAAKLNKLRELVNKKKEMQARREDSEPAGLVKASKERQSLMLPPKIAKPVLSRKKMSKERDRTMEERQRKPRIRPSDQGSSREKRQKQKKLGRPPTDDMKTGIALAEESESKRARRKSFFKGRFSREQPTDQSKKVKRKKAATIATQAEETQEEFSRKSIRARRASSSASRRERLKKQFFSKEVLKKGESRELPNMEVPDMNRKKPQKKSQESALQKEGEGSSDSGIDYWIYPDGKPKKRFEITDIPSEGEENYGDGKLPPALAQPPPKMAVPANQKPQMGGNLGTNLPQKPELYGVLDRPQRPQQAPSQIKPVSQPKLVSKQGAARKGTASVQLSSASIVFDSTTTRNRCPKRHKALEFEILIVDELVEKKIRPCILLQLTRKNIRFAIWSIQLQVGASVFALPDKFGINYASGEMDGLELLSQINQILITKAPEVIQLLNQFLSKLPLLMTDVVERDKRQRSVVMYGIPEAENGLSPSMRLDHTEKFVSGILDSLDTETRPVEVYRMGRFVEGKPRIVKCVFSSRRFMLDILSKARCLRIFPKYKEVFVRRSMTIDERQKERDLRERARELNDNEFEGKKVYVVYKGAVIKASEIPRGKKAHTSTQPPPKN</sequence>
<gene>
    <name evidence="2" type="ORF">TELCIR_01787</name>
</gene>
<evidence type="ECO:0000256" key="1">
    <source>
        <dbReference type="SAM" id="MobiDB-lite"/>
    </source>
</evidence>
<feature type="compositionally biased region" description="Basic and acidic residues" evidence="1">
    <location>
        <begin position="107"/>
        <end position="177"/>
    </location>
</feature>
<feature type="compositionally biased region" description="Basic and acidic residues" evidence="1">
    <location>
        <begin position="33"/>
        <end position="49"/>
    </location>
</feature>
<dbReference type="EMBL" id="KZ345077">
    <property type="protein sequence ID" value="PIO76139.1"/>
    <property type="molecule type" value="Genomic_DNA"/>
</dbReference>
<evidence type="ECO:0000313" key="3">
    <source>
        <dbReference type="Proteomes" id="UP000230423"/>
    </source>
</evidence>
<feature type="region of interest" description="Disordered" evidence="1">
    <location>
        <begin position="21"/>
        <end position="424"/>
    </location>
</feature>
<dbReference type="OrthoDB" id="5869388at2759"/>
<accession>A0A2G9V0W1</accession>
<name>A0A2G9V0W1_TELCI</name>
<feature type="compositionally biased region" description="Basic and acidic residues" evidence="1">
    <location>
        <begin position="361"/>
        <end position="372"/>
    </location>
</feature>
<feature type="compositionally biased region" description="Basic and acidic residues" evidence="1">
    <location>
        <begin position="58"/>
        <end position="77"/>
    </location>
</feature>